<gene>
    <name evidence="3" type="ORF">Dbus_chr3Rg764</name>
</gene>
<comment type="similarity">
    <text evidence="1">Belongs to the SIKE family.</text>
</comment>
<dbReference type="Pfam" id="PF05769">
    <property type="entry name" value="SIKE"/>
    <property type="match status" value="1"/>
</dbReference>
<dbReference type="OMA" id="NCRKFRE"/>
<dbReference type="PANTHER" id="PTHR12186">
    <property type="entry name" value="SIKE FAMILY MEMBER"/>
    <property type="match status" value="1"/>
</dbReference>
<accession>A0A0M4EN36</accession>
<evidence type="ECO:0000313" key="4">
    <source>
        <dbReference type="Proteomes" id="UP000494163"/>
    </source>
</evidence>
<evidence type="ECO:0000313" key="3">
    <source>
        <dbReference type="EMBL" id="ALC46014.1"/>
    </source>
</evidence>
<proteinExistence type="inferred from homology"/>
<dbReference type="Proteomes" id="UP000494163">
    <property type="component" value="Chromosome 3R"/>
</dbReference>
<evidence type="ECO:0000256" key="2">
    <source>
        <dbReference type="ARBA" id="ARBA00023054"/>
    </source>
</evidence>
<keyword evidence="2" id="KW-0175">Coiled coil</keyword>
<dbReference type="InterPro" id="IPR008555">
    <property type="entry name" value="SIKE"/>
</dbReference>
<protein>
    <submittedName>
        <fullName evidence="3">H-cup</fullName>
    </submittedName>
</protein>
<dbReference type="AlphaFoldDB" id="A0A0M4EN36"/>
<dbReference type="STRING" id="30019.A0A0M4EN36"/>
<sequence length="233" mass="26075">MLTKSSHLIDVSQTIDQQIIDSCGTRDDQLLKNLVKYCDDEERLQMLLENVELKDTVNEYKAGVEQIRKKYKEHCETDILHQSRCLRDKYINGLHGIVKSLELRMDEMADAMMLSLSLEEQSSGENQRIIKQLSEANAKLRQQLQIGIGDGKSVFHQGLPPQSESGTQIEAGDVLSEESDSCSLTSIDSFMTCLSSGCESQLALNMSVSELDVSNFIEQALGEEQSTDNEFST</sequence>
<dbReference type="EMBL" id="CP012526">
    <property type="protein sequence ID" value="ALC46014.1"/>
    <property type="molecule type" value="Genomic_DNA"/>
</dbReference>
<reference evidence="3 4" key="1">
    <citation type="submission" date="2015-08" db="EMBL/GenBank/DDBJ databases">
        <title>Ancestral chromatin configuration constrains chromatin evolution on differentiating sex chromosomes in Drosophila.</title>
        <authorList>
            <person name="Zhou Q."/>
            <person name="Bachtrog D."/>
        </authorList>
    </citation>
    <scope>NUCLEOTIDE SEQUENCE [LARGE SCALE GENOMIC DNA]</scope>
    <source>
        <tissue evidence="3">Whole larvae</tissue>
    </source>
</reference>
<organism evidence="3 4">
    <name type="scientific">Drosophila busckii</name>
    <name type="common">Fruit fly</name>
    <dbReference type="NCBI Taxonomy" id="30019"/>
    <lineage>
        <taxon>Eukaryota</taxon>
        <taxon>Metazoa</taxon>
        <taxon>Ecdysozoa</taxon>
        <taxon>Arthropoda</taxon>
        <taxon>Hexapoda</taxon>
        <taxon>Insecta</taxon>
        <taxon>Pterygota</taxon>
        <taxon>Neoptera</taxon>
        <taxon>Endopterygota</taxon>
        <taxon>Diptera</taxon>
        <taxon>Brachycera</taxon>
        <taxon>Muscomorpha</taxon>
        <taxon>Ephydroidea</taxon>
        <taxon>Drosophilidae</taxon>
        <taxon>Drosophila</taxon>
    </lineage>
</organism>
<name>A0A0M4EN36_DROBS</name>
<evidence type="ECO:0000256" key="1">
    <source>
        <dbReference type="ARBA" id="ARBA00005537"/>
    </source>
</evidence>
<keyword evidence="4" id="KW-1185">Reference proteome</keyword>
<dbReference type="PANTHER" id="PTHR12186:SF2">
    <property type="entry name" value="FGFR1 ONCOGENE PARTNER 2 HOMOLOG"/>
    <property type="match status" value="1"/>
</dbReference>